<dbReference type="InterPro" id="IPR026267">
    <property type="entry name" value="YgjV"/>
</dbReference>
<dbReference type="Proteomes" id="UP001159663">
    <property type="component" value="Unassembled WGS sequence"/>
</dbReference>
<evidence type="ECO:0000313" key="6">
    <source>
        <dbReference type="EMBL" id="PTP17948.1"/>
    </source>
</evidence>
<accession>A0A1C3ILZ7</accession>
<sequence length="167" mass="18912">MSDFYLSQVLVAIAICFDLLSFQFKERKKIVTCLFFAGVLISSHFILLEQWTAASLMTIATIRYLTSVFSTSSKFKYLFCSMSVVATVVTYSGLTSILSCFASVFQTFAAFNKDDRRLRELMIIGTSFWLVHNYLVGSPTAVLMEALFICSNLVGYYRFYFRKSAAA</sequence>
<dbReference type="PIRSF" id="PIRSF011443">
    <property type="entry name" value="YgjV"/>
    <property type="match status" value="1"/>
</dbReference>
<reference evidence="3" key="3">
    <citation type="submission" date="2023-07" db="EMBL/GenBank/DDBJ databases">
        <title>Genome content predicts the carbon catabolic preferences of heterotrophic bacteria.</title>
        <authorList>
            <person name="Gralka M."/>
        </authorList>
    </citation>
    <scope>NUCLEOTIDE SEQUENCE</scope>
    <source>
        <strain evidence="4">6E02</strain>
        <strain evidence="3">6E03</strain>
    </source>
</reference>
<proteinExistence type="predicted"/>
<feature type="transmembrane region" description="Helical" evidence="1">
    <location>
        <begin position="75"/>
        <end position="105"/>
    </location>
</feature>
<dbReference type="InterPro" id="IPR019629">
    <property type="entry name" value="Uncharacterised_HI1736/YgjV"/>
</dbReference>
<evidence type="ECO:0000313" key="3">
    <source>
        <dbReference type="EMBL" id="MDP2488816.1"/>
    </source>
</evidence>
<name>A0A0P6ZB61_VIBSP</name>
<comment type="caution">
    <text evidence="6">The sequence shown here is derived from an EMBL/GenBank/DDBJ whole genome shotgun (WGS) entry which is preliminary data.</text>
</comment>
<protein>
    <submittedName>
        <fullName evidence="6">YgjV family protein</fullName>
    </submittedName>
</protein>
<evidence type="ECO:0000313" key="5">
    <source>
        <dbReference type="EMBL" id="MEZ8179938.1"/>
    </source>
</evidence>
<evidence type="ECO:0000313" key="8">
    <source>
        <dbReference type="Proteomes" id="UP001569200"/>
    </source>
</evidence>
<dbReference type="Proteomes" id="UP000244080">
    <property type="component" value="Unassembled WGS sequence"/>
</dbReference>
<feature type="transmembrane region" description="Helical" evidence="1">
    <location>
        <begin position="6"/>
        <end position="24"/>
    </location>
</feature>
<dbReference type="Proteomes" id="UP001177935">
    <property type="component" value="Unassembled WGS sequence"/>
</dbReference>
<feature type="transmembrane region" description="Helical" evidence="1">
    <location>
        <begin position="141"/>
        <end position="161"/>
    </location>
</feature>
<reference evidence="6 7" key="1">
    <citation type="submission" date="2017-11" db="EMBL/GenBank/DDBJ databases">
        <title>Population delineation of vibrios coincides with oyster pathogenicity.</title>
        <authorList>
            <person name="Bruto M."/>
            <person name="Labreuche Y."/>
            <person name="James A."/>
            <person name="Piel D."/>
            <person name="Chenivesse S."/>
            <person name="Petton B."/>
            <person name="Polz M.F."/>
            <person name="Le Roux F."/>
        </authorList>
    </citation>
    <scope>NUCLEOTIDE SEQUENCE [LARGE SCALE GENOMIC DNA]</scope>
    <source>
        <strain evidence="6 7">1F_55</strain>
    </source>
</reference>
<feature type="transmembrane region" description="Helical" evidence="1">
    <location>
        <begin position="31"/>
        <end position="48"/>
    </location>
</feature>
<dbReference type="Proteomes" id="UP001177883">
    <property type="component" value="Unassembled WGS sequence"/>
</dbReference>
<dbReference type="EMBL" id="JAKMYX010000002">
    <property type="protein sequence ID" value="MDH5919562.1"/>
    <property type="molecule type" value="Genomic_DNA"/>
</dbReference>
<evidence type="ECO:0000313" key="4">
    <source>
        <dbReference type="EMBL" id="MDP2500330.1"/>
    </source>
</evidence>
<dbReference type="EMBL" id="JAUYVL010000002">
    <property type="protein sequence ID" value="MDP2500330.1"/>
    <property type="molecule type" value="Genomic_DNA"/>
</dbReference>
<accession>A0A0P6ZB61</accession>
<evidence type="ECO:0000256" key="1">
    <source>
        <dbReference type="SAM" id="Phobius"/>
    </source>
</evidence>
<dbReference type="RefSeq" id="WP_017080131.1">
    <property type="nucleotide sequence ID" value="NZ_CAWMQV010000002.1"/>
</dbReference>
<evidence type="ECO:0000313" key="7">
    <source>
        <dbReference type="Proteomes" id="UP000244080"/>
    </source>
</evidence>
<reference evidence="5 8" key="4">
    <citation type="submission" date="2024-06" db="EMBL/GenBank/DDBJ databases">
        <authorList>
            <person name="Steensen K."/>
            <person name="Seneca J."/>
            <person name="Bartlau N."/>
            <person name="Yu A.X."/>
            <person name="Polz M.F."/>
        </authorList>
    </citation>
    <scope>NUCLEOTIDE SEQUENCE [LARGE SCALE GENOMIC DNA]</scope>
    <source>
        <strain evidence="5 8">1F145</strain>
    </source>
</reference>
<keyword evidence="1" id="KW-0472">Membrane</keyword>
<dbReference type="EMBL" id="JAUYVK010000004">
    <property type="protein sequence ID" value="MDP2488816.1"/>
    <property type="molecule type" value="Genomic_DNA"/>
</dbReference>
<keyword evidence="1" id="KW-1133">Transmembrane helix</keyword>
<dbReference type="EMBL" id="PIGA01000024">
    <property type="protein sequence ID" value="PTP17948.1"/>
    <property type="molecule type" value="Genomic_DNA"/>
</dbReference>
<reference evidence="2" key="2">
    <citation type="submission" date="2022-01" db="EMBL/GenBank/DDBJ databases">
        <title>Vibrio aestuarianus Clade A and Clade B isolates are associated with Pacific oyster (Crassostrea gigas) disease outbreaks across Ireland.</title>
        <authorList>
            <person name="Coyle N."/>
            <person name="O'Toole C."/>
            <person name="Thomas J.C.L."/>
            <person name="Ryder D."/>
            <person name="Cheslett D."/>
            <person name="Feist S."/>
            <person name="Bean T."/>
            <person name="Joseph A."/>
            <person name="Waina A."/>
            <person name="Feil E."/>
            <person name="Verner-Jeffreys D.W."/>
        </authorList>
    </citation>
    <scope>NUCLEOTIDE SEQUENCE</scope>
    <source>
        <strain evidence="2">S/17/14 A</strain>
    </source>
</reference>
<dbReference type="Pfam" id="PF10688">
    <property type="entry name" value="Imp-YgjV"/>
    <property type="match status" value="1"/>
</dbReference>
<dbReference type="GeneID" id="72400268"/>
<dbReference type="EMBL" id="JBGOOW010000003">
    <property type="protein sequence ID" value="MEZ8179938.1"/>
    <property type="molecule type" value="Genomic_DNA"/>
</dbReference>
<keyword evidence="1" id="KW-0812">Transmembrane</keyword>
<dbReference type="Proteomes" id="UP001569200">
    <property type="component" value="Unassembled WGS sequence"/>
</dbReference>
<dbReference type="AlphaFoldDB" id="A0A0P6ZB61"/>
<keyword evidence="8" id="KW-1185">Reference proteome</keyword>
<evidence type="ECO:0000313" key="2">
    <source>
        <dbReference type="EMBL" id="MDH5919562.1"/>
    </source>
</evidence>
<organism evidence="6 7">
    <name type="scientific">Vibrio splendidus</name>
    <dbReference type="NCBI Taxonomy" id="29497"/>
    <lineage>
        <taxon>Bacteria</taxon>
        <taxon>Pseudomonadati</taxon>
        <taxon>Pseudomonadota</taxon>
        <taxon>Gammaproteobacteria</taxon>
        <taxon>Vibrionales</taxon>
        <taxon>Vibrionaceae</taxon>
        <taxon>Vibrio</taxon>
    </lineage>
</organism>
<gene>
    <name evidence="5" type="ORF">ACED33_04565</name>
    <name evidence="6" type="ORF">CWO36_15265</name>
    <name evidence="2" type="ORF">L8R85_00855</name>
    <name evidence="3" type="ORF">Q8W38_05705</name>
    <name evidence="4" type="ORF">Q8W42_06395</name>
</gene>